<keyword evidence="3" id="KW-0274">FAD</keyword>
<dbReference type="InterPro" id="IPR006094">
    <property type="entry name" value="Oxid_FAD_bind_N"/>
</dbReference>
<name>A0ABR4H941_9EURO</name>
<evidence type="ECO:0000259" key="5">
    <source>
        <dbReference type="PROSITE" id="PS51387"/>
    </source>
</evidence>
<gene>
    <name evidence="6" type="ORF">BDW59DRAFT_177049</name>
</gene>
<evidence type="ECO:0000256" key="2">
    <source>
        <dbReference type="ARBA" id="ARBA00022630"/>
    </source>
</evidence>
<dbReference type="InterPro" id="IPR050416">
    <property type="entry name" value="FAD-linked_Oxidoreductase"/>
</dbReference>
<dbReference type="SUPFAM" id="SSF56176">
    <property type="entry name" value="FAD-binding/transporter-associated domain-like"/>
    <property type="match status" value="1"/>
</dbReference>
<evidence type="ECO:0000313" key="7">
    <source>
        <dbReference type="Proteomes" id="UP001610335"/>
    </source>
</evidence>
<evidence type="ECO:0000256" key="4">
    <source>
        <dbReference type="ARBA" id="ARBA00023002"/>
    </source>
</evidence>
<accession>A0ABR4H941</accession>
<dbReference type="Proteomes" id="UP001610335">
    <property type="component" value="Unassembled WGS sequence"/>
</dbReference>
<keyword evidence="4" id="KW-0560">Oxidoreductase</keyword>
<reference evidence="6 7" key="1">
    <citation type="submission" date="2024-07" db="EMBL/GenBank/DDBJ databases">
        <title>Section-level genome sequencing and comparative genomics of Aspergillus sections Usti and Cavernicolus.</title>
        <authorList>
            <consortium name="Lawrence Berkeley National Laboratory"/>
            <person name="Nybo J.L."/>
            <person name="Vesth T.C."/>
            <person name="Theobald S."/>
            <person name="Frisvad J.C."/>
            <person name="Larsen T.O."/>
            <person name="Kjaerboelling I."/>
            <person name="Rothschild-Mancinelli K."/>
            <person name="Lyhne E.K."/>
            <person name="Kogle M.E."/>
            <person name="Barry K."/>
            <person name="Clum A."/>
            <person name="Na H."/>
            <person name="Ledsgaard L."/>
            <person name="Lin J."/>
            <person name="Lipzen A."/>
            <person name="Kuo A."/>
            <person name="Riley R."/>
            <person name="Mondo S."/>
            <person name="LaButti K."/>
            <person name="Haridas S."/>
            <person name="Pangalinan J."/>
            <person name="Salamov A.A."/>
            <person name="Simmons B.A."/>
            <person name="Magnuson J.K."/>
            <person name="Chen J."/>
            <person name="Drula E."/>
            <person name="Henrissat B."/>
            <person name="Wiebenga A."/>
            <person name="Lubbers R.J."/>
            <person name="Gomes A.C."/>
            <person name="Makela M.R."/>
            <person name="Stajich J."/>
            <person name="Grigoriev I.V."/>
            <person name="Mortensen U.H."/>
            <person name="De vries R.P."/>
            <person name="Baker S.E."/>
            <person name="Andersen M.R."/>
        </authorList>
    </citation>
    <scope>NUCLEOTIDE SEQUENCE [LARGE SCALE GENOMIC DNA]</scope>
    <source>
        <strain evidence="6 7">CBS 600.67</strain>
    </source>
</reference>
<dbReference type="PANTHER" id="PTHR42973">
    <property type="entry name" value="BINDING OXIDOREDUCTASE, PUTATIVE (AFU_ORTHOLOGUE AFUA_1G17690)-RELATED"/>
    <property type="match status" value="1"/>
</dbReference>
<sequence length="486" mass="53125">MRFCPNPRTRAVFQHICQQTCCTALLNSPLFLRVILGSSPNFQQLVNAHYATNTPLRPACFFRPQSSEQVALGVSILVEANDGCPECQFAIRVEGGVTIDLGLLNSTVYNEETSTVSIMGGTRWGDVYKTLKPLGIAVPGGRADTVGVGGLLIGGGLSYYANEHGLACDNVVSFEVVLSEGEIVVAGRTSHPDLSRALKGGGNNLGIITRVELRAFQQGPLWGGLIGHNTSSIPQQINALLNFTPKLAEDPRAQLVTIWQHNGNSKANFAASGLQHTLGVENAPIFDECFGLPQTFSTLRLTDIYDLMMETAPPPGKRALFLTLTFENDARVLNHLQRLHEETIGVASSTDGAKSEDWHIITFMQPFLSRLGKVGGKTGDRNILGLERMDKKDHLLFLFFLAWGDAADDTLFHNIGYGSVEKLKEYTREIELDSDFVYMNYAGRDQNPLRGYGEDNLQFLAAVAAKYDPIRVFQTQVPGGFKVSTA</sequence>
<proteinExistence type="inferred from homology"/>
<keyword evidence="7" id="KW-1185">Reference proteome</keyword>
<protein>
    <recommendedName>
        <fullName evidence="5">FAD-binding PCMH-type domain-containing protein</fullName>
    </recommendedName>
</protein>
<dbReference type="PROSITE" id="PS51387">
    <property type="entry name" value="FAD_PCMH"/>
    <property type="match status" value="1"/>
</dbReference>
<dbReference type="InterPro" id="IPR016166">
    <property type="entry name" value="FAD-bd_PCMH"/>
</dbReference>
<feature type="domain" description="FAD-binding PCMH-type" evidence="5">
    <location>
        <begin position="54"/>
        <end position="218"/>
    </location>
</feature>
<dbReference type="InterPro" id="IPR036318">
    <property type="entry name" value="FAD-bd_PCMH-like_sf"/>
</dbReference>
<dbReference type="PANTHER" id="PTHR42973:SF53">
    <property type="entry name" value="FAD-BINDING PCMH-TYPE DOMAIN-CONTAINING PROTEIN-RELATED"/>
    <property type="match status" value="1"/>
</dbReference>
<dbReference type="InterPro" id="IPR016169">
    <property type="entry name" value="FAD-bd_PCMH_sub2"/>
</dbReference>
<dbReference type="Gene3D" id="3.30.465.10">
    <property type="match status" value="1"/>
</dbReference>
<comment type="similarity">
    <text evidence="1">Belongs to the oxygen-dependent FAD-linked oxidoreductase family.</text>
</comment>
<evidence type="ECO:0000256" key="3">
    <source>
        <dbReference type="ARBA" id="ARBA00022827"/>
    </source>
</evidence>
<keyword evidence="2" id="KW-0285">Flavoprotein</keyword>
<dbReference type="EMBL" id="JBFXLS010000211">
    <property type="protein sequence ID" value="KAL2811922.1"/>
    <property type="molecule type" value="Genomic_DNA"/>
</dbReference>
<evidence type="ECO:0000313" key="6">
    <source>
        <dbReference type="EMBL" id="KAL2811922.1"/>
    </source>
</evidence>
<organism evidence="6 7">
    <name type="scientific">Aspergillus cavernicola</name>
    <dbReference type="NCBI Taxonomy" id="176166"/>
    <lineage>
        <taxon>Eukaryota</taxon>
        <taxon>Fungi</taxon>
        <taxon>Dikarya</taxon>
        <taxon>Ascomycota</taxon>
        <taxon>Pezizomycotina</taxon>
        <taxon>Eurotiomycetes</taxon>
        <taxon>Eurotiomycetidae</taxon>
        <taxon>Eurotiales</taxon>
        <taxon>Aspergillaceae</taxon>
        <taxon>Aspergillus</taxon>
        <taxon>Aspergillus subgen. Nidulantes</taxon>
    </lineage>
</organism>
<comment type="caution">
    <text evidence="6">The sequence shown here is derived from an EMBL/GenBank/DDBJ whole genome shotgun (WGS) entry which is preliminary data.</text>
</comment>
<dbReference type="Pfam" id="PF01565">
    <property type="entry name" value="FAD_binding_4"/>
    <property type="match status" value="1"/>
</dbReference>
<evidence type="ECO:0000256" key="1">
    <source>
        <dbReference type="ARBA" id="ARBA00005466"/>
    </source>
</evidence>